<accession>A0ABS0YNF2</accession>
<evidence type="ECO:0000256" key="2">
    <source>
        <dbReference type="ARBA" id="ARBA00007246"/>
    </source>
</evidence>
<evidence type="ECO:0000256" key="6">
    <source>
        <dbReference type="ARBA" id="ARBA00022692"/>
    </source>
</evidence>
<keyword evidence="5" id="KW-0997">Cell inner membrane</keyword>
<dbReference type="InterPro" id="IPR049179">
    <property type="entry name" value="T2SSK_SAM-like_2nd"/>
</dbReference>
<evidence type="ECO:0000256" key="4">
    <source>
        <dbReference type="ARBA" id="ARBA00022475"/>
    </source>
</evidence>
<dbReference type="EMBL" id="JAEMHK010000003">
    <property type="protein sequence ID" value="MBJ6799511.1"/>
    <property type="molecule type" value="Genomic_DNA"/>
</dbReference>
<reference evidence="12 13" key="1">
    <citation type="submission" date="2020-12" db="EMBL/GenBank/DDBJ databases">
        <title>Geomonas sp. Red259, isolated from paddy soil.</title>
        <authorList>
            <person name="Xu Z."/>
            <person name="Zhang Z."/>
            <person name="Masuda Y."/>
            <person name="Itoh H."/>
            <person name="Senoo K."/>
        </authorList>
    </citation>
    <scope>NUCLEOTIDE SEQUENCE [LARGE SCALE GENOMIC DNA]</scope>
    <source>
        <strain evidence="12 13">Red259</strain>
    </source>
</reference>
<dbReference type="PANTHER" id="PTHR38831:SF2">
    <property type="entry name" value="TYPE II SECRETION SYSTEM PROTEIN K"/>
    <property type="match status" value="1"/>
</dbReference>
<sequence>MRSEKGFALVIALIVTTLLVALLAEFVNEVYVDTSHSHNFVASQQAGILAESGIAGGLKILQVSNMKRQGQKYTSLLEPWATPQTMETDGGLLTISIEEENGKLNINDATTQNGKPNERTDIMVRLLTRLKLGSDLADSLLDWVDENEFPNPGGAESSYYHNLKPPYAAKNSKLETVEELALVKGFTPEALAKLRPYVTVYSNEQVAKVNVNTASKDVLLVLDDMMTEDRAQRIIDYRKERAIIEGDLPSIAGMERLQAFFQRVCYMGSIYRIRSEGRVGESIAVTEAVVDTSQSITSPKILYWREY</sequence>
<dbReference type="InterPro" id="IPR038072">
    <property type="entry name" value="GspK_central_sf"/>
</dbReference>
<evidence type="ECO:0000259" key="11">
    <source>
        <dbReference type="Pfam" id="PF21687"/>
    </source>
</evidence>
<name>A0ABS0YNF2_9BACT</name>
<comment type="caution">
    <text evidence="12">The sequence shown here is derived from an EMBL/GenBank/DDBJ whole genome shotgun (WGS) entry which is preliminary data.</text>
</comment>
<dbReference type="SUPFAM" id="SSF158544">
    <property type="entry name" value="GspK insert domain-like"/>
    <property type="match status" value="1"/>
</dbReference>
<keyword evidence="4" id="KW-1003">Cell membrane</keyword>
<keyword evidence="8" id="KW-1133">Transmembrane helix</keyword>
<dbReference type="Pfam" id="PF03934">
    <property type="entry name" value="T2SSK"/>
    <property type="match status" value="1"/>
</dbReference>
<dbReference type="InterPro" id="IPR049031">
    <property type="entry name" value="T2SSK_SAM-like_1st"/>
</dbReference>
<comment type="similarity">
    <text evidence="2">Belongs to the GSP K family.</text>
</comment>
<evidence type="ECO:0000256" key="8">
    <source>
        <dbReference type="ARBA" id="ARBA00022989"/>
    </source>
</evidence>
<keyword evidence="7" id="KW-0653">Protein transport</keyword>
<dbReference type="Proteomes" id="UP000641025">
    <property type="component" value="Unassembled WGS sequence"/>
</dbReference>
<organism evidence="12 13">
    <name type="scientific">Geomonas propionica</name>
    <dbReference type="NCBI Taxonomy" id="2798582"/>
    <lineage>
        <taxon>Bacteria</taxon>
        <taxon>Pseudomonadati</taxon>
        <taxon>Thermodesulfobacteriota</taxon>
        <taxon>Desulfuromonadia</taxon>
        <taxon>Geobacterales</taxon>
        <taxon>Geobacteraceae</taxon>
        <taxon>Geomonas</taxon>
    </lineage>
</organism>
<evidence type="ECO:0000259" key="10">
    <source>
        <dbReference type="Pfam" id="PF03934"/>
    </source>
</evidence>
<dbReference type="NCBIfam" id="NF037980">
    <property type="entry name" value="T2SS_GspK"/>
    <property type="match status" value="1"/>
</dbReference>
<dbReference type="PANTHER" id="PTHR38831">
    <property type="entry name" value="TYPE II SECRETION SYSTEM PROTEIN K"/>
    <property type="match status" value="1"/>
</dbReference>
<evidence type="ECO:0000256" key="1">
    <source>
        <dbReference type="ARBA" id="ARBA00004533"/>
    </source>
</evidence>
<dbReference type="RefSeq" id="WP_199394028.1">
    <property type="nucleotide sequence ID" value="NZ_JAEMHK010000003.1"/>
</dbReference>
<dbReference type="PIRSF" id="PIRSF002786">
    <property type="entry name" value="XcpX"/>
    <property type="match status" value="1"/>
</dbReference>
<evidence type="ECO:0000256" key="9">
    <source>
        <dbReference type="ARBA" id="ARBA00023136"/>
    </source>
</evidence>
<evidence type="ECO:0000313" key="12">
    <source>
        <dbReference type="EMBL" id="MBJ6799511.1"/>
    </source>
</evidence>
<gene>
    <name evidence="12" type="primary">gspK</name>
    <name evidence="12" type="ORF">JFN90_05115</name>
</gene>
<comment type="subcellular location">
    <subcellularLocation>
        <location evidence="1">Cell inner membrane</location>
    </subcellularLocation>
</comment>
<dbReference type="InterPro" id="IPR005628">
    <property type="entry name" value="GspK"/>
</dbReference>
<feature type="domain" description="T2SS protein K second SAM-like" evidence="10">
    <location>
        <begin position="209"/>
        <end position="252"/>
    </location>
</feature>
<keyword evidence="13" id="KW-1185">Reference proteome</keyword>
<feature type="domain" description="T2SS protein K first SAM-like" evidence="11">
    <location>
        <begin position="102"/>
        <end position="202"/>
    </location>
</feature>
<evidence type="ECO:0000313" key="13">
    <source>
        <dbReference type="Proteomes" id="UP000641025"/>
    </source>
</evidence>
<proteinExistence type="inferred from homology"/>
<dbReference type="Pfam" id="PF21687">
    <property type="entry name" value="T2SSK_1st"/>
    <property type="match status" value="1"/>
</dbReference>
<keyword evidence="9" id="KW-0472">Membrane</keyword>
<keyword evidence="3" id="KW-0813">Transport</keyword>
<protein>
    <submittedName>
        <fullName evidence="12">Type II secretion system minor pseudopilin GspK</fullName>
    </submittedName>
</protein>
<evidence type="ECO:0000256" key="7">
    <source>
        <dbReference type="ARBA" id="ARBA00022927"/>
    </source>
</evidence>
<keyword evidence="6" id="KW-0812">Transmembrane</keyword>
<evidence type="ECO:0000256" key="3">
    <source>
        <dbReference type="ARBA" id="ARBA00022448"/>
    </source>
</evidence>
<evidence type="ECO:0000256" key="5">
    <source>
        <dbReference type="ARBA" id="ARBA00022519"/>
    </source>
</evidence>
<dbReference type="Gene3D" id="1.10.40.60">
    <property type="entry name" value="EpsJ-like"/>
    <property type="match status" value="1"/>
</dbReference>